<evidence type="ECO:0000313" key="1">
    <source>
        <dbReference type="EMBL" id="XAG23207.1"/>
    </source>
</evidence>
<reference evidence="1" key="1">
    <citation type="submission" date="2022-03" db="EMBL/GenBank/DDBJ databases">
        <title>Sea Food Isolates.</title>
        <authorList>
            <person name="Li c."/>
        </authorList>
    </citation>
    <scope>NUCLEOTIDE SEQUENCE</scope>
    <source>
        <strain evidence="1">19PA01SH03</strain>
    </source>
</reference>
<sequence>MTHLSSSNDMQALIDAKNQWLYDQVDVQFPTPESLQGLTVYQTLNQALPSEAFTAQHHVAESHLAAIYLVDFHRLTIMFALLQATRCEQAAQQALLVEFFTQIIYSPPCRLYLGFADAQPIAAAIVTCDGSSLLISDVVMQNNPIFTSSDEFVSAVVAKYQQENLVSGSIYIEHSQP</sequence>
<proteinExistence type="predicted"/>
<organism evidence="1">
    <name type="scientific">bacterium 19PA01SH03</name>
    <dbReference type="NCBI Taxonomy" id="2920705"/>
    <lineage>
        <taxon>Bacteria</taxon>
    </lineage>
</organism>
<dbReference type="AlphaFoldDB" id="A0AAU6STD3"/>
<dbReference type="EMBL" id="CP095339">
    <property type="protein sequence ID" value="XAG23207.1"/>
    <property type="molecule type" value="Genomic_DNA"/>
</dbReference>
<name>A0AAU6STD3_UNCXX</name>
<gene>
    <name evidence="1" type="ORF">MRN70_14755</name>
</gene>
<protein>
    <submittedName>
        <fullName evidence="1">Uncharacterized protein</fullName>
    </submittedName>
</protein>
<accession>A0AAU6STD3</accession>